<gene>
    <name evidence="4" type="ORF">S01H4_10064</name>
</gene>
<dbReference type="GO" id="GO:0008745">
    <property type="term" value="F:N-acetylmuramoyl-L-alanine amidase activity"/>
    <property type="evidence" value="ECO:0007669"/>
    <property type="project" value="InterPro"/>
</dbReference>
<dbReference type="EMBL" id="BART01003773">
    <property type="protein sequence ID" value="GAG61269.1"/>
    <property type="molecule type" value="Genomic_DNA"/>
</dbReference>
<evidence type="ECO:0000256" key="1">
    <source>
        <dbReference type="ARBA" id="ARBA00022801"/>
    </source>
</evidence>
<keyword evidence="1" id="KW-0378">Hydrolase</keyword>
<dbReference type="PANTHER" id="PTHR30404">
    <property type="entry name" value="N-ACETYLMURAMOYL-L-ALANINE AMIDASE"/>
    <property type="match status" value="1"/>
</dbReference>
<reference evidence="4" key="1">
    <citation type="journal article" date="2014" name="Front. Microbiol.">
        <title>High frequency of phylogenetically diverse reductive dehalogenase-homologous genes in deep subseafloor sedimentary metagenomes.</title>
        <authorList>
            <person name="Kawai M."/>
            <person name="Futagami T."/>
            <person name="Toyoda A."/>
            <person name="Takaki Y."/>
            <person name="Nishi S."/>
            <person name="Hori S."/>
            <person name="Arai W."/>
            <person name="Tsubouchi T."/>
            <person name="Morono Y."/>
            <person name="Uchiyama I."/>
            <person name="Ito T."/>
            <person name="Fujiyama A."/>
            <person name="Inagaki F."/>
            <person name="Takami H."/>
        </authorList>
    </citation>
    <scope>NUCLEOTIDE SEQUENCE</scope>
    <source>
        <strain evidence="4">Expedition CK06-06</strain>
    </source>
</reference>
<dbReference type="GO" id="GO:0009253">
    <property type="term" value="P:peptidoglycan catabolic process"/>
    <property type="evidence" value="ECO:0007669"/>
    <property type="project" value="InterPro"/>
</dbReference>
<dbReference type="InterPro" id="IPR050695">
    <property type="entry name" value="N-acetylmuramoyl_amidase_3"/>
</dbReference>
<sequence length="288" mass="31892">TRLKSLGFSLGLEDIDGFFGIKTEEAVKSFQQKRGLAVTGTIDSITWLEVVEAGYTLGSRTLYLKVPPFRGDDVKTLQHYLNSLGFDSGEVTGIFNKKTETAVRKFQNNMSLDEDGLVGSETIKSLNNLKRSLERGTNYHIPERKIIRQTKPIICIDPGHGLPADPGKIGVYGLTEAEVCWEIAENLIQEISKTELAGCITQKIGKNLNESERASVANSKKANVLISVHLNYCDNPFAEGSSCYYFSSGLSFSNSGKILSNLIEDNLIKRLRVPDCRVHVPDQYRLLA</sequence>
<evidence type="ECO:0000259" key="3">
    <source>
        <dbReference type="Pfam" id="PF01520"/>
    </source>
</evidence>
<dbReference type="InterPro" id="IPR002508">
    <property type="entry name" value="MurNAc-LAA_cat"/>
</dbReference>
<dbReference type="SUPFAM" id="SSF53187">
    <property type="entry name" value="Zn-dependent exopeptidases"/>
    <property type="match status" value="1"/>
</dbReference>
<evidence type="ECO:0008006" key="5">
    <source>
        <dbReference type="Google" id="ProtNLM"/>
    </source>
</evidence>
<dbReference type="AlphaFoldDB" id="X0YWL7"/>
<dbReference type="CDD" id="cd02696">
    <property type="entry name" value="MurNAc-LAA"/>
    <property type="match status" value="1"/>
</dbReference>
<dbReference type="GO" id="GO:0030288">
    <property type="term" value="C:outer membrane-bounded periplasmic space"/>
    <property type="evidence" value="ECO:0007669"/>
    <property type="project" value="TreeGrafter"/>
</dbReference>
<accession>X0YWL7</accession>
<dbReference type="Gene3D" id="1.10.101.10">
    <property type="entry name" value="PGBD-like superfamily/PGBD"/>
    <property type="match status" value="2"/>
</dbReference>
<dbReference type="Gene3D" id="3.40.630.40">
    <property type="entry name" value="Zn-dependent exopeptidases"/>
    <property type="match status" value="1"/>
</dbReference>
<dbReference type="Pfam" id="PF01471">
    <property type="entry name" value="PG_binding_1"/>
    <property type="match status" value="2"/>
</dbReference>
<dbReference type="Pfam" id="PF01520">
    <property type="entry name" value="Amidase_3"/>
    <property type="match status" value="1"/>
</dbReference>
<proteinExistence type="predicted"/>
<feature type="domain" description="Peptidoglycan binding-like" evidence="2">
    <location>
        <begin position="2"/>
        <end position="47"/>
    </location>
</feature>
<dbReference type="SUPFAM" id="SSF47090">
    <property type="entry name" value="PGBD-like"/>
    <property type="match status" value="2"/>
</dbReference>
<comment type="caution">
    <text evidence="4">The sequence shown here is derived from an EMBL/GenBank/DDBJ whole genome shotgun (WGS) entry which is preliminary data.</text>
</comment>
<protein>
    <recommendedName>
        <fullName evidence="5">MurNAc-LAA domain-containing protein</fullName>
    </recommendedName>
</protein>
<dbReference type="InterPro" id="IPR036365">
    <property type="entry name" value="PGBD-like_sf"/>
</dbReference>
<feature type="non-terminal residue" evidence="4">
    <location>
        <position position="1"/>
    </location>
</feature>
<feature type="domain" description="Peptidoglycan binding-like" evidence="2">
    <location>
        <begin position="70"/>
        <end position="126"/>
    </location>
</feature>
<dbReference type="PANTHER" id="PTHR30404:SF0">
    <property type="entry name" value="N-ACETYLMURAMOYL-L-ALANINE AMIDASE AMIC"/>
    <property type="match status" value="1"/>
</dbReference>
<dbReference type="InterPro" id="IPR036366">
    <property type="entry name" value="PGBDSf"/>
</dbReference>
<evidence type="ECO:0000259" key="2">
    <source>
        <dbReference type="Pfam" id="PF01471"/>
    </source>
</evidence>
<feature type="domain" description="MurNAc-LAA" evidence="3">
    <location>
        <begin position="154"/>
        <end position="280"/>
    </location>
</feature>
<dbReference type="InterPro" id="IPR002477">
    <property type="entry name" value="Peptidoglycan-bd-like"/>
</dbReference>
<name>X0YWL7_9ZZZZ</name>
<organism evidence="4">
    <name type="scientific">marine sediment metagenome</name>
    <dbReference type="NCBI Taxonomy" id="412755"/>
    <lineage>
        <taxon>unclassified sequences</taxon>
        <taxon>metagenomes</taxon>
        <taxon>ecological metagenomes</taxon>
    </lineage>
</organism>
<evidence type="ECO:0000313" key="4">
    <source>
        <dbReference type="EMBL" id="GAG61269.1"/>
    </source>
</evidence>